<dbReference type="PROSITE" id="PS51419">
    <property type="entry name" value="RAB"/>
    <property type="match status" value="1"/>
</dbReference>
<dbReference type="AlphaFoldDB" id="A0A8H2ZYC1"/>
<dbReference type="FunFam" id="3.40.50.300:FF:001447">
    <property type="entry name" value="Ras-related protein Rab-1B"/>
    <property type="match status" value="1"/>
</dbReference>
<dbReference type="PANTHER" id="PTHR47978">
    <property type="match status" value="1"/>
</dbReference>
<dbReference type="Gene3D" id="1.20.1280.50">
    <property type="match status" value="1"/>
</dbReference>
<feature type="region of interest" description="Disordered" evidence="2">
    <location>
        <begin position="621"/>
        <end position="643"/>
    </location>
</feature>
<protein>
    <submittedName>
        <fullName evidence="3">Uncharacterized protein</fullName>
    </submittedName>
</protein>
<evidence type="ECO:0000256" key="2">
    <source>
        <dbReference type="SAM" id="MobiDB-lite"/>
    </source>
</evidence>
<dbReference type="PROSITE" id="PS51421">
    <property type="entry name" value="RAS"/>
    <property type="match status" value="1"/>
</dbReference>
<feature type="compositionally biased region" description="Basic and acidic residues" evidence="2">
    <location>
        <begin position="625"/>
        <end position="635"/>
    </location>
</feature>
<dbReference type="Gene3D" id="3.40.50.300">
    <property type="entry name" value="P-loop containing nucleotide triphosphate hydrolases"/>
    <property type="match status" value="1"/>
</dbReference>
<dbReference type="Proteomes" id="UP000663843">
    <property type="component" value="Unassembled WGS sequence"/>
</dbReference>
<dbReference type="SMART" id="SM00173">
    <property type="entry name" value="RAS"/>
    <property type="match status" value="1"/>
</dbReference>
<proteinExistence type="predicted"/>
<comment type="caution">
    <text evidence="3">The sequence shown here is derived from an EMBL/GenBank/DDBJ whole genome shotgun (WGS) entry which is preliminary data.</text>
</comment>
<sequence length="692" mass="77299">MADCAPRGPICWQNPIITRFVSDTFHNTCRATGAVGAFNKTIRLDDRTMSLNFWDAPGQARYRFDSFVLSCIHSSSAAIVVYNITNRLSFESAIEWIHRVRSKNGSGMIVALVGNKADLSHNRRAQVTIEEATQQANRLNVVFMETSAKSGHNVQDLFKLKETATILSGMTILSTEGSQLRAALDQYLQTCSSIRDACVSGGRFNSNPEIIAGLKRASNEITSHFQKLGSARAAIHMARSSIPKVVPIIALPPGIMACIFPFAIPGQLCLVQRNIEGKISQVKDPLCPDNLAHVCSFWRRVAIGTPSLWTHIDIVLDRSLNPGLFARAKVYAVRAGQLPLEIHVSDAGSEREKKREWETQVAVSNPGPNHEWEDFHEFRFLPSNVVLIKTLEFDLYTHTRYRDIYYSVLEYFFVHSKVGVLTQYLVRTSGNQRTKPNHFIEPVDTPRSLSGALLAAPSAHLEELLLHTSSVRISGLCTHWKSKALAYCGLIELFIDKGIPEISESQFVNVLRSSPKLQVLHMKTHLGELISRSNIQPVHLEDLRDLNVAIRFEWGLWDWRTPKDSVMDLFSRGNVCRFYMAQWYSCSLVRLLSKSPRLETLVLGAFDFTVTNLSSLPDIGDFDEADSHDGDPHEGDSDEDSSDEEIKIALDRVSLGYPNSYFISITVHALQIPGASGSGEAVLGSETRDTWR</sequence>
<gene>
    <name evidence="3" type="ORF">RDB_LOCUS6624</name>
</gene>
<evidence type="ECO:0000313" key="3">
    <source>
        <dbReference type="EMBL" id="CAE6350614.1"/>
    </source>
</evidence>
<dbReference type="InterPro" id="IPR027417">
    <property type="entry name" value="P-loop_NTPase"/>
</dbReference>
<dbReference type="Pfam" id="PF00071">
    <property type="entry name" value="Ras"/>
    <property type="match status" value="1"/>
</dbReference>
<dbReference type="InterPro" id="IPR001806">
    <property type="entry name" value="Small_GTPase"/>
</dbReference>
<evidence type="ECO:0000256" key="1">
    <source>
        <dbReference type="ARBA" id="ARBA00022741"/>
    </source>
</evidence>
<keyword evidence="1" id="KW-0547">Nucleotide-binding</keyword>
<dbReference type="EMBL" id="CAJMWT010000760">
    <property type="protein sequence ID" value="CAE6350614.1"/>
    <property type="molecule type" value="Genomic_DNA"/>
</dbReference>
<dbReference type="GO" id="GO:0003924">
    <property type="term" value="F:GTPase activity"/>
    <property type="evidence" value="ECO:0007669"/>
    <property type="project" value="InterPro"/>
</dbReference>
<dbReference type="SUPFAM" id="SSF52540">
    <property type="entry name" value="P-loop containing nucleoside triphosphate hydrolases"/>
    <property type="match status" value="1"/>
</dbReference>
<reference evidence="3" key="1">
    <citation type="submission" date="2021-01" db="EMBL/GenBank/DDBJ databases">
        <authorList>
            <person name="Kaushik A."/>
        </authorList>
    </citation>
    <scope>NUCLEOTIDE SEQUENCE</scope>
    <source>
        <strain evidence="3">AG2-2IIIB</strain>
    </source>
</reference>
<organism evidence="3 4">
    <name type="scientific">Rhizoctonia solani</name>
    <dbReference type="NCBI Taxonomy" id="456999"/>
    <lineage>
        <taxon>Eukaryota</taxon>
        <taxon>Fungi</taxon>
        <taxon>Dikarya</taxon>
        <taxon>Basidiomycota</taxon>
        <taxon>Agaricomycotina</taxon>
        <taxon>Agaricomycetes</taxon>
        <taxon>Cantharellales</taxon>
        <taxon>Ceratobasidiaceae</taxon>
        <taxon>Rhizoctonia</taxon>
    </lineage>
</organism>
<name>A0A8H2ZYC1_9AGAM</name>
<dbReference type="SMART" id="SM00175">
    <property type="entry name" value="RAB"/>
    <property type="match status" value="1"/>
</dbReference>
<accession>A0A8H2ZYC1</accession>
<evidence type="ECO:0000313" key="4">
    <source>
        <dbReference type="Proteomes" id="UP000663843"/>
    </source>
</evidence>
<dbReference type="SMART" id="SM00174">
    <property type="entry name" value="RHO"/>
    <property type="match status" value="1"/>
</dbReference>
<dbReference type="GO" id="GO:0005525">
    <property type="term" value="F:GTP binding"/>
    <property type="evidence" value="ECO:0007669"/>
    <property type="project" value="InterPro"/>
</dbReference>
<dbReference type="PRINTS" id="PR00449">
    <property type="entry name" value="RASTRNSFRMNG"/>
</dbReference>